<dbReference type="InterPro" id="IPR008928">
    <property type="entry name" value="6-hairpin_glycosidase_sf"/>
</dbReference>
<reference evidence="2 3" key="1">
    <citation type="journal article" date="2016" name="Mol. Biol. Evol.">
        <title>Comparative Genomics of Early-Diverging Mushroom-Forming Fungi Provides Insights into the Origins of Lignocellulose Decay Capabilities.</title>
        <authorList>
            <person name="Nagy L.G."/>
            <person name="Riley R."/>
            <person name="Tritt A."/>
            <person name="Adam C."/>
            <person name="Daum C."/>
            <person name="Floudas D."/>
            <person name="Sun H."/>
            <person name="Yadav J.S."/>
            <person name="Pangilinan J."/>
            <person name="Larsson K.H."/>
            <person name="Matsuura K."/>
            <person name="Barry K."/>
            <person name="Labutti K."/>
            <person name="Kuo R."/>
            <person name="Ohm R.A."/>
            <person name="Bhattacharya S.S."/>
            <person name="Shirouzu T."/>
            <person name="Yoshinaga Y."/>
            <person name="Martin F.M."/>
            <person name="Grigoriev I.V."/>
            <person name="Hibbett D.S."/>
        </authorList>
    </citation>
    <scope>NUCLEOTIDE SEQUENCE [LARGE SCALE GENOMIC DNA]</scope>
    <source>
        <strain evidence="2 3">TUFC12733</strain>
    </source>
</reference>
<dbReference type="PROSITE" id="PS51257">
    <property type="entry name" value="PROKAR_LIPOPROTEIN"/>
    <property type="match status" value="1"/>
</dbReference>
<evidence type="ECO:0000256" key="1">
    <source>
        <dbReference type="SAM" id="SignalP"/>
    </source>
</evidence>
<feature type="signal peptide" evidence="1">
    <location>
        <begin position="1"/>
        <end position="26"/>
    </location>
</feature>
<evidence type="ECO:0000313" key="2">
    <source>
        <dbReference type="EMBL" id="KZP01238.1"/>
    </source>
</evidence>
<dbReference type="GO" id="GO:0005975">
    <property type="term" value="P:carbohydrate metabolic process"/>
    <property type="evidence" value="ECO:0007669"/>
    <property type="project" value="InterPro"/>
</dbReference>
<dbReference type="SUPFAM" id="SSF48208">
    <property type="entry name" value="Six-hairpin glycosidases"/>
    <property type="match status" value="1"/>
</dbReference>
<protein>
    <submittedName>
        <fullName evidence="2">Uncharacterized protein</fullName>
    </submittedName>
</protein>
<dbReference type="EMBL" id="KV417267">
    <property type="protein sequence ID" value="KZP01238.1"/>
    <property type="molecule type" value="Genomic_DNA"/>
</dbReference>
<sequence length="763" mass="82774">MRLCEVCAVWTLSVTSLACGVWSTSATSWEAFERTDTLDVPEKRATVEQAPLYFHLSSGGNENYFYRDNVTAAQVLFTSSNSTTTVRRFVTAMPAGNSGALLYFLPLNASASNATGSPLDVQLVNSTLPLAHTVETWGNVGVKGQMSFSADAQLGVAIIGAVRAMRDYVEGAGLMHEIFNYTLQSYNSTHFRLHRPWINGTKALTVELQTSSNLWFNITPGNNGTYTPPTVEIRLNNSVQPGIAGWKVVCNETSLVGLETEGLFLANTTSNNTALQTALVGLNNGSTSTAQEVSFLTFANKFTAGGWRFLTYFGRDSLIALRLMMPLLQSDAIEAALGAVLERANTTGALCHEETIGDYASFVNMGNNMSELGNTPYYDYKMIDTDLELLPALAHYFVDLPQGQNRSAKFLATNATLQNGTYAELLKRNIDYNLARAAPFAQTPNVTNLIGLREGQPVGNWRDSNEGIGYGHYPFDVNSALVPASLRAIEALSLSGLIPANYSPVAGQYAGVWETHSASFFEVNVTAANATSRLQTFVSQANLTSALLSGNGMSANDSASFYALSLFEDGRPIEVMNSDIGWNLFYGTNVDEAFLTQVVRALQPYPRGLLTNIGMVVANPAFDSNDTNVYVLNTGSYQGTVVWSWQQALMAAGIARQLKFCNSSVPSVDINPSPASPPAWCQSFGLVQDLQNAQVNLWQAINGARSEIFTEVWTYTFDNTSNRFSVADLALLSPTGTESDAIQLWSFTFLALTDPTQSSSLKE</sequence>
<dbReference type="OrthoDB" id="2591256at2759"/>
<feature type="chain" id="PRO_5007892050" evidence="1">
    <location>
        <begin position="27"/>
        <end position="763"/>
    </location>
</feature>
<dbReference type="Proteomes" id="UP000076738">
    <property type="component" value="Unassembled WGS sequence"/>
</dbReference>
<evidence type="ECO:0000313" key="3">
    <source>
        <dbReference type="Proteomes" id="UP000076738"/>
    </source>
</evidence>
<accession>A0A167RSR0</accession>
<gene>
    <name evidence="2" type="ORF">CALVIDRAFT_474889</name>
</gene>
<keyword evidence="1" id="KW-0732">Signal</keyword>
<dbReference type="AlphaFoldDB" id="A0A167RSR0"/>
<keyword evidence="3" id="KW-1185">Reference proteome</keyword>
<name>A0A167RSR0_CALVF</name>
<proteinExistence type="predicted"/>
<organism evidence="2 3">
    <name type="scientific">Calocera viscosa (strain TUFC12733)</name>
    <dbReference type="NCBI Taxonomy" id="1330018"/>
    <lineage>
        <taxon>Eukaryota</taxon>
        <taxon>Fungi</taxon>
        <taxon>Dikarya</taxon>
        <taxon>Basidiomycota</taxon>
        <taxon>Agaricomycotina</taxon>
        <taxon>Dacrymycetes</taxon>
        <taxon>Dacrymycetales</taxon>
        <taxon>Dacrymycetaceae</taxon>
        <taxon>Calocera</taxon>
    </lineage>
</organism>